<gene>
    <name evidence="5" type="ORF">JoomaDRAFT_3152</name>
</gene>
<evidence type="ECO:0000256" key="2">
    <source>
        <dbReference type="ARBA" id="ARBA00023157"/>
    </source>
</evidence>
<evidence type="ECO:0000259" key="4">
    <source>
        <dbReference type="SMART" id="SM00560"/>
    </source>
</evidence>
<dbReference type="Proteomes" id="UP000004690">
    <property type="component" value="Unassembled WGS sequence"/>
</dbReference>
<keyword evidence="3" id="KW-0812">Transmembrane</keyword>
<dbReference type="HOGENOM" id="CLU_467546_0_0_10"/>
<dbReference type="PANTHER" id="PTHR35807:SF1">
    <property type="entry name" value="TRANSCRIPTIONAL REGULATOR REDD"/>
    <property type="match status" value="1"/>
</dbReference>
<evidence type="ECO:0000256" key="3">
    <source>
        <dbReference type="SAM" id="Phobius"/>
    </source>
</evidence>
<keyword evidence="2" id="KW-1015">Disulfide bond</keyword>
<dbReference type="SUPFAM" id="SSF49899">
    <property type="entry name" value="Concanavalin A-like lectins/glucanases"/>
    <property type="match status" value="1"/>
</dbReference>
<organism evidence="5 6">
    <name type="scientific">Galbibacter orientalis DSM 19592</name>
    <dbReference type="NCBI Taxonomy" id="926559"/>
    <lineage>
        <taxon>Bacteria</taxon>
        <taxon>Pseudomonadati</taxon>
        <taxon>Bacteroidota</taxon>
        <taxon>Flavobacteriia</taxon>
        <taxon>Flavobacteriales</taxon>
        <taxon>Flavobacteriaceae</taxon>
        <taxon>Galbibacter</taxon>
    </lineage>
</organism>
<feature type="domain" description="LamG-like jellyroll fold" evidence="4">
    <location>
        <begin position="158"/>
        <end position="280"/>
    </location>
</feature>
<protein>
    <recommendedName>
        <fullName evidence="4">LamG-like jellyroll fold domain-containing protein</fullName>
    </recommendedName>
</protein>
<dbReference type="PANTHER" id="PTHR35807">
    <property type="entry name" value="TRANSCRIPTIONAL REGULATOR REDD-RELATED"/>
    <property type="match status" value="1"/>
</dbReference>
<keyword evidence="6" id="KW-1185">Reference proteome</keyword>
<dbReference type="InterPro" id="IPR006558">
    <property type="entry name" value="LamG-like"/>
</dbReference>
<evidence type="ECO:0000313" key="5">
    <source>
        <dbReference type="EMBL" id="EIJ40099.1"/>
    </source>
</evidence>
<name>I3C906_9FLAO</name>
<dbReference type="OrthoDB" id="1110630at2"/>
<proteinExistence type="predicted"/>
<accession>I3C906</accession>
<dbReference type="eggNOG" id="COG3947">
    <property type="taxonomic scope" value="Bacteria"/>
</dbReference>
<dbReference type="GO" id="GO:0004553">
    <property type="term" value="F:hydrolase activity, hydrolyzing O-glycosyl compounds"/>
    <property type="evidence" value="ECO:0007669"/>
    <property type="project" value="UniProtKB-ARBA"/>
</dbReference>
<keyword evidence="3" id="KW-0472">Membrane</keyword>
<dbReference type="AlphaFoldDB" id="I3C906"/>
<dbReference type="EMBL" id="JH651379">
    <property type="protein sequence ID" value="EIJ40099.1"/>
    <property type="molecule type" value="Genomic_DNA"/>
</dbReference>
<dbReference type="STRING" id="926559.JoomaDRAFT_3152"/>
<dbReference type="GO" id="GO:0005975">
    <property type="term" value="P:carbohydrate metabolic process"/>
    <property type="evidence" value="ECO:0007669"/>
    <property type="project" value="UniProtKB-ARBA"/>
</dbReference>
<dbReference type="InterPro" id="IPR051677">
    <property type="entry name" value="AfsR-DnrI-RedD_regulator"/>
</dbReference>
<dbReference type="RefSeq" id="WP_008614088.1">
    <property type="nucleotide sequence ID" value="NZ_JH651379.1"/>
</dbReference>
<evidence type="ECO:0000256" key="1">
    <source>
        <dbReference type="ARBA" id="ARBA00022729"/>
    </source>
</evidence>
<keyword evidence="3" id="KW-1133">Transmembrane helix</keyword>
<dbReference type="SMART" id="SM00560">
    <property type="entry name" value="LamGL"/>
    <property type="match status" value="1"/>
</dbReference>
<dbReference type="GO" id="GO:0003677">
    <property type="term" value="F:DNA binding"/>
    <property type="evidence" value="ECO:0007669"/>
    <property type="project" value="TreeGrafter"/>
</dbReference>
<feature type="transmembrane region" description="Helical" evidence="3">
    <location>
        <begin position="301"/>
        <end position="320"/>
    </location>
</feature>
<dbReference type="InterPro" id="IPR013320">
    <property type="entry name" value="ConA-like_dom_sf"/>
</dbReference>
<sequence length="583" mass="67439">MNAKVFFVLLIFLCSNIIIAQGYDIMEEKHSVTVEIGGKALEDVKWKENPDLITTGVFETGSLKLSPQKRGYRFSPDIFNFDDYNSNTPKIFRAYKYNLTDRLKLYLPFQKEFISTKVNNEKINQIEVTYQESGKGETAYFNGVSSYIDFGSDNTNFNELTVAVWLKPEKVSGSNSIIGKGEVFSAKIFDGNLQFTTPGIKDHISNVLYVNPNEWVHVAFVFMPNDQLFFYMNGTLIDQIKASTIANTDHSILIGSNLWGQYYKGFMKDFALWNRALSNDEVFEVYQDGVLLKTEKPKEAFLWWWLLLLIPLGGIFYFFYGYKRVLNKVYVSESSKSVEIVKDYNIRFLGGFTLIDTEGKEFTHLLSPKRRELFLLLFLYTIKNGGISSKKMGDILWPNFSYESTKNNRSTQIKELRKVFEGRLPLEINFIEKKWKLSIPESIYTDVTQLNESIPQLFSGKQIHTENKSHIQIAQIVKNGALLPQIELEWLDSFKSDYGNAILDILTPCIDKEQEEQFSKDELILICDAILEIDPLYENAVRTKYYLFTNAGKHMTAQKLIENYKRLYEAFYKEGYDINSLQV</sequence>
<keyword evidence="1" id="KW-0732">Signal</keyword>
<evidence type="ECO:0000313" key="6">
    <source>
        <dbReference type="Proteomes" id="UP000004690"/>
    </source>
</evidence>
<reference evidence="5 6" key="1">
    <citation type="submission" date="2012-02" db="EMBL/GenBank/DDBJ databases">
        <title>Improved High-Quality Draft genome of Joostella marina DSM 19592.</title>
        <authorList>
            <consortium name="US DOE Joint Genome Institute (JGI-PGF)"/>
            <person name="Lucas S."/>
            <person name="Copeland A."/>
            <person name="Lapidus A."/>
            <person name="Bruce D."/>
            <person name="Goodwin L."/>
            <person name="Pitluck S."/>
            <person name="Peters L."/>
            <person name="Chertkov O."/>
            <person name="Ovchinnikova G."/>
            <person name="Kyrpides N."/>
            <person name="Mavromatis K."/>
            <person name="Detter J.C."/>
            <person name="Han C."/>
            <person name="Land M."/>
            <person name="Hauser L."/>
            <person name="Markowitz V."/>
            <person name="Cheng J.-F."/>
            <person name="Hugenholtz P."/>
            <person name="Woyke T."/>
            <person name="Wu D."/>
            <person name="Tindall B."/>
            <person name="Brambilla E."/>
            <person name="Klenk H.-P."/>
            <person name="Eisen J.A."/>
        </authorList>
    </citation>
    <scope>NUCLEOTIDE SEQUENCE [LARGE SCALE GENOMIC DNA]</scope>
    <source>
        <strain evidence="5 6">DSM 19592</strain>
    </source>
</reference>
<dbReference type="Pfam" id="PF13385">
    <property type="entry name" value="Laminin_G_3"/>
    <property type="match status" value="1"/>
</dbReference>
<dbReference type="Gene3D" id="2.60.120.200">
    <property type="match status" value="1"/>
</dbReference>
<dbReference type="GO" id="GO:0006355">
    <property type="term" value="P:regulation of DNA-templated transcription"/>
    <property type="evidence" value="ECO:0007669"/>
    <property type="project" value="TreeGrafter"/>
</dbReference>